<proteinExistence type="predicted"/>
<evidence type="ECO:0000313" key="3">
    <source>
        <dbReference type="Proteomes" id="UP001501759"/>
    </source>
</evidence>
<keyword evidence="3" id="KW-1185">Reference proteome</keyword>
<gene>
    <name evidence="2" type="ORF">GCM10023335_91160</name>
</gene>
<accession>A0ABP9JRZ7</accession>
<protein>
    <submittedName>
        <fullName evidence="2">Uncharacterized protein</fullName>
    </submittedName>
</protein>
<organism evidence="2 3">
    <name type="scientific">Streptomyces siamensis</name>
    <dbReference type="NCBI Taxonomy" id="1274986"/>
    <lineage>
        <taxon>Bacteria</taxon>
        <taxon>Bacillati</taxon>
        <taxon>Actinomycetota</taxon>
        <taxon>Actinomycetes</taxon>
        <taxon>Kitasatosporales</taxon>
        <taxon>Streptomycetaceae</taxon>
        <taxon>Streptomyces</taxon>
    </lineage>
</organism>
<sequence length="49" mass="4649">MEGRGVPAFEGGGASVATLSPRVAGAVATVDGGEPGLADGDGSLADMQF</sequence>
<dbReference type="Proteomes" id="UP001501759">
    <property type="component" value="Unassembled WGS sequence"/>
</dbReference>
<comment type="caution">
    <text evidence="2">The sequence shown here is derived from an EMBL/GenBank/DDBJ whole genome shotgun (WGS) entry which is preliminary data.</text>
</comment>
<feature type="region of interest" description="Disordered" evidence="1">
    <location>
        <begin position="30"/>
        <end position="49"/>
    </location>
</feature>
<name>A0ABP9JRZ7_9ACTN</name>
<evidence type="ECO:0000313" key="2">
    <source>
        <dbReference type="EMBL" id="GAA5040533.1"/>
    </source>
</evidence>
<evidence type="ECO:0000256" key="1">
    <source>
        <dbReference type="SAM" id="MobiDB-lite"/>
    </source>
</evidence>
<dbReference type="EMBL" id="BAABKB010000076">
    <property type="protein sequence ID" value="GAA5040533.1"/>
    <property type="molecule type" value="Genomic_DNA"/>
</dbReference>
<reference evidence="3" key="1">
    <citation type="journal article" date="2019" name="Int. J. Syst. Evol. Microbiol.">
        <title>The Global Catalogue of Microorganisms (GCM) 10K type strain sequencing project: providing services to taxonomists for standard genome sequencing and annotation.</title>
        <authorList>
            <consortium name="The Broad Institute Genomics Platform"/>
            <consortium name="The Broad Institute Genome Sequencing Center for Infectious Disease"/>
            <person name="Wu L."/>
            <person name="Ma J."/>
        </authorList>
    </citation>
    <scope>NUCLEOTIDE SEQUENCE [LARGE SCALE GENOMIC DNA]</scope>
    <source>
        <strain evidence="3">JCM 18409</strain>
    </source>
</reference>